<evidence type="ECO:0008006" key="3">
    <source>
        <dbReference type="Google" id="ProtNLM"/>
    </source>
</evidence>
<reference evidence="2" key="1">
    <citation type="submission" date="2017-11" db="EMBL/GenBank/DDBJ databases">
        <authorList>
            <person name="Blom J."/>
        </authorList>
    </citation>
    <scope>NUCLEOTIDE SEQUENCE [LARGE SCALE GENOMIC DNA]</scope>
</reference>
<gene>
    <name evidence="1" type="ORF">PL963_03586</name>
</gene>
<dbReference type="Proteomes" id="UP000239025">
    <property type="component" value="Chromosome 1"/>
</dbReference>
<dbReference type="EMBL" id="LT963395">
    <property type="protein sequence ID" value="SOS21676.1"/>
    <property type="molecule type" value="Genomic_DNA"/>
</dbReference>
<dbReference type="RefSeq" id="WP_065350244.1">
    <property type="nucleotide sequence ID" value="NZ_LT222319.1"/>
</dbReference>
<evidence type="ECO:0000313" key="1">
    <source>
        <dbReference type="EMBL" id="SOS21676.1"/>
    </source>
</evidence>
<sequence length="476" mass="54073">MRFSEHFKLGLTQPYLDFVDIRLDTDVPVFLEPTAIKSLSSPWGNELSSLLQTFFEEVLTLIRSGNNDKAQRLLSSLNERNEFHLGYSANESRGHGFGSGSAKSVWGALSQSDAVKTGLLRDLEDTALLIPGIGTDMISDAVCNILRGPLIRYTQDMCSFYGVPLTPDVDSGPIWNAEAGKWETALVPLPITPYGKVILVPKLLVRQRLSYRFDEYYRNYLLPQMQQEHLSARSSLVEVLSNGRERVTKKALMEKYGRDKLAAVRETQLRPRVLDEYREFKESNVSPPLSHEQLSEVEGVEPPDLDSLVLEMKTLAPGRNDADAYEKVIEKIFSVIFYPSLCNPKKQAVLHQGRKRVDVTYSNEAKSGFFAWLSLHYCAPLIFVECKNYGKEIGNPEVDQLSSRFGPSRGQVGILVCRSLDDRSLLLERCKDTAKDRRGYMLVLEDKDIENLVRIYNDERNNIFEGFRQQWSDLIN</sequence>
<evidence type="ECO:0000313" key="2">
    <source>
        <dbReference type="Proteomes" id="UP000239025"/>
    </source>
</evidence>
<organism evidence="1 2">
    <name type="scientific">Pseudomonas cerasi</name>
    <dbReference type="NCBI Taxonomy" id="1583341"/>
    <lineage>
        <taxon>Bacteria</taxon>
        <taxon>Pseudomonadati</taxon>
        <taxon>Pseudomonadota</taxon>
        <taxon>Gammaproteobacteria</taxon>
        <taxon>Pseudomonadales</taxon>
        <taxon>Pseudomonadaceae</taxon>
        <taxon>Pseudomonas</taxon>
    </lineage>
</organism>
<proteinExistence type="predicted"/>
<name>A0A193SSE9_9PSED</name>
<accession>A0A193SSE9</accession>
<protein>
    <recommendedName>
        <fullName evidence="3">Restriction endonuclease type IV Mrr domain-containing protein</fullName>
    </recommendedName>
</protein>
<keyword evidence="2" id="KW-1185">Reference proteome</keyword>
<dbReference type="AlphaFoldDB" id="A0A193SSE9"/>